<evidence type="ECO:0000313" key="1">
    <source>
        <dbReference type="EMBL" id="EST43711.1"/>
    </source>
</evidence>
<reference evidence="1 2" key="1">
    <citation type="journal article" date="2014" name="PLoS Genet.">
        <title>The Genome of Spironucleus salmonicida Highlights a Fish Pathogen Adapted to Fluctuating Environments.</title>
        <authorList>
            <person name="Xu F."/>
            <person name="Jerlstrom-Hultqvist J."/>
            <person name="Einarsson E."/>
            <person name="Astvaldsson A."/>
            <person name="Svard S.G."/>
            <person name="Andersson J.O."/>
        </authorList>
    </citation>
    <scope>NUCLEOTIDE SEQUENCE</scope>
    <source>
        <strain evidence="2">ATCC 50377</strain>
    </source>
</reference>
<dbReference type="VEuPathDB" id="GiardiaDB:SS50377_21053"/>
<evidence type="ECO:0000313" key="3">
    <source>
        <dbReference type="Proteomes" id="UP000018208"/>
    </source>
</evidence>
<dbReference type="AlphaFoldDB" id="V6LJ56"/>
<organism evidence="1">
    <name type="scientific">Spironucleus salmonicida</name>
    <dbReference type="NCBI Taxonomy" id="348837"/>
    <lineage>
        <taxon>Eukaryota</taxon>
        <taxon>Metamonada</taxon>
        <taxon>Diplomonadida</taxon>
        <taxon>Hexamitidae</taxon>
        <taxon>Hexamitinae</taxon>
        <taxon>Spironucleus</taxon>
    </lineage>
</organism>
<name>V6LJ56_9EUKA</name>
<keyword evidence="3" id="KW-1185">Reference proteome</keyword>
<protein>
    <submittedName>
        <fullName evidence="1">Uncharacterized protein</fullName>
    </submittedName>
</protein>
<evidence type="ECO:0000313" key="2">
    <source>
        <dbReference type="EMBL" id="KAH0577699.1"/>
    </source>
</evidence>
<reference evidence="2" key="2">
    <citation type="submission" date="2020-12" db="EMBL/GenBank/DDBJ databases">
        <title>New Spironucleus salmonicida genome in near-complete chromosomes.</title>
        <authorList>
            <person name="Xu F."/>
            <person name="Kurt Z."/>
            <person name="Jimenez-Gonzalez A."/>
            <person name="Astvaldsson A."/>
            <person name="Andersson J.O."/>
            <person name="Svard S.G."/>
        </authorList>
    </citation>
    <scope>NUCLEOTIDE SEQUENCE</scope>
    <source>
        <strain evidence="2">ATCC 50377</strain>
    </source>
</reference>
<proteinExistence type="predicted"/>
<sequence length="88" mass="10346">MSRVDFFVECLYKILNVDNVEDAQQLLLQSIINDDAIAFYTNQPSAQINLNILDIDDMPFEEMQLENNIQQERTFQSLLDELRMTTEK</sequence>
<dbReference type="EMBL" id="KI546135">
    <property type="protein sequence ID" value="EST43711.1"/>
    <property type="molecule type" value="Genomic_DNA"/>
</dbReference>
<dbReference type="Proteomes" id="UP000018208">
    <property type="component" value="Unassembled WGS sequence"/>
</dbReference>
<gene>
    <name evidence="1" type="ORF">SS50377_16764</name>
    <name evidence="2" type="ORF">SS50377_21053</name>
</gene>
<dbReference type="EMBL" id="AUWU02000001">
    <property type="protein sequence ID" value="KAH0577699.1"/>
    <property type="molecule type" value="Genomic_DNA"/>
</dbReference>
<accession>V6LJ56</accession>